<evidence type="ECO:0000256" key="2">
    <source>
        <dbReference type="ARBA" id="ARBA00005979"/>
    </source>
</evidence>
<sequence length="399" mass="42365">MVGQVIENKAAPGISYFTPAQTPPAGTAVDPQPDGKPIPKLFQPLKLRGLTLPNRIVLSPLCQYSADNGHATPWHMAHLGGIISRGPGLSFVEATAVEARGRISPQDVGLWQDSQIEPLRQVVEFAHSQNQKIAIQLGHGGRKASTVAPWLAGGALAAPSVGGWPDDVVGPSAIPWNEQHAPVKAMTLDDIAAFKANFGAAVSRALAAGFDAIEIHNAHGYLLHSFLSPVSNARTDHYGGSWDNRTRLTREVVELTRALLPADMPLLLRISATDFLEESQPDTPSWRVEDTVRLAPILADLGVDLLDVSGGGNHPAQHPHAGEAYQAPFAKAIKQAVGDRLAVGTVGSLLSATTAEKQLEDGLDAAFVGRGFQKNPGLVWAWADELDVEVKVCAVLSCL</sequence>
<keyword evidence="6" id="KW-0560">Oxidoreductase</keyword>
<evidence type="ECO:0000256" key="4">
    <source>
        <dbReference type="ARBA" id="ARBA00022643"/>
    </source>
</evidence>
<dbReference type="Pfam" id="PF00724">
    <property type="entry name" value="Oxidored_FMN"/>
    <property type="match status" value="1"/>
</dbReference>
<evidence type="ECO:0000256" key="6">
    <source>
        <dbReference type="ARBA" id="ARBA00023002"/>
    </source>
</evidence>
<comment type="caution">
    <text evidence="9">The sequence shown here is derived from an EMBL/GenBank/DDBJ whole genome shotgun (WGS) entry which is preliminary data.</text>
</comment>
<evidence type="ECO:0000313" key="9">
    <source>
        <dbReference type="EMBL" id="KAB8346232.1"/>
    </source>
</evidence>
<gene>
    <name evidence="9" type="ORF">FH972_023278</name>
</gene>
<protein>
    <recommendedName>
        <fullName evidence="8">NADH:flavin oxidoreductase/NADH oxidase N-terminal domain-containing protein</fullName>
    </recommendedName>
</protein>
<evidence type="ECO:0000259" key="8">
    <source>
        <dbReference type="Pfam" id="PF00724"/>
    </source>
</evidence>
<feature type="region of interest" description="Disordered" evidence="7">
    <location>
        <begin position="16"/>
        <end position="36"/>
    </location>
</feature>
<dbReference type="GO" id="GO:0010181">
    <property type="term" value="F:FMN binding"/>
    <property type="evidence" value="ECO:0007669"/>
    <property type="project" value="InterPro"/>
</dbReference>
<dbReference type="PANTHER" id="PTHR43303:SF4">
    <property type="entry name" value="NADPH DEHYDROGENASE C23G7.10C-RELATED"/>
    <property type="match status" value="1"/>
</dbReference>
<dbReference type="PANTHER" id="PTHR43303">
    <property type="entry name" value="NADPH DEHYDROGENASE C23G7.10C-RELATED"/>
    <property type="match status" value="1"/>
</dbReference>
<organism evidence="9 10">
    <name type="scientific">Carpinus fangiana</name>
    <dbReference type="NCBI Taxonomy" id="176857"/>
    <lineage>
        <taxon>Eukaryota</taxon>
        <taxon>Viridiplantae</taxon>
        <taxon>Streptophyta</taxon>
        <taxon>Embryophyta</taxon>
        <taxon>Tracheophyta</taxon>
        <taxon>Spermatophyta</taxon>
        <taxon>Magnoliopsida</taxon>
        <taxon>eudicotyledons</taxon>
        <taxon>Gunneridae</taxon>
        <taxon>Pentapetalae</taxon>
        <taxon>rosids</taxon>
        <taxon>fabids</taxon>
        <taxon>Fagales</taxon>
        <taxon>Betulaceae</taxon>
        <taxon>Carpinus</taxon>
    </lineage>
</organism>
<dbReference type="GO" id="GO:0003959">
    <property type="term" value="F:NADPH dehydrogenase activity"/>
    <property type="evidence" value="ECO:0007669"/>
    <property type="project" value="InterPro"/>
</dbReference>
<accession>A0A5N6KUZ8</accession>
<dbReference type="CDD" id="cd02932">
    <property type="entry name" value="OYE_YqiM_FMN"/>
    <property type="match status" value="1"/>
</dbReference>
<evidence type="ECO:0000256" key="3">
    <source>
        <dbReference type="ARBA" id="ARBA00022630"/>
    </source>
</evidence>
<keyword evidence="3" id="KW-0285">Flavoprotein</keyword>
<dbReference type="SUPFAM" id="SSF51395">
    <property type="entry name" value="FMN-linked oxidoreductases"/>
    <property type="match status" value="1"/>
</dbReference>
<evidence type="ECO:0000256" key="1">
    <source>
        <dbReference type="ARBA" id="ARBA00001917"/>
    </source>
</evidence>
<proteinExistence type="inferred from homology"/>
<evidence type="ECO:0000256" key="5">
    <source>
        <dbReference type="ARBA" id="ARBA00022857"/>
    </source>
</evidence>
<dbReference type="Gene3D" id="3.20.20.70">
    <property type="entry name" value="Aldolase class I"/>
    <property type="match status" value="1"/>
</dbReference>
<feature type="domain" description="NADH:flavin oxidoreductase/NADH oxidase N-terminal" evidence="8">
    <location>
        <begin position="40"/>
        <end position="380"/>
    </location>
</feature>
<dbReference type="InterPro" id="IPR001155">
    <property type="entry name" value="OxRdtase_FMN_N"/>
</dbReference>
<keyword evidence="5" id="KW-0521">NADP</keyword>
<name>A0A5N6KUZ8_9ROSI</name>
<dbReference type="AlphaFoldDB" id="A0A5N6KUZ8"/>
<dbReference type="InterPro" id="IPR044152">
    <property type="entry name" value="YqjM-like"/>
</dbReference>
<comment type="cofactor">
    <cofactor evidence="1">
        <name>FMN</name>
        <dbReference type="ChEBI" id="CHEBI:58210"/>
    </cofactor>
</comment>
<dbReference type="InterPro" id="IPR013785">
    <property type="entry name" value="Aldolase_TIM"/>
</dbReference>
<dbReference type="OrthoDB" id="3045089at2759"/>
<keyword evidence="4" id="KW-0288">FMN</keyword>
<reference evidence="9 10" key="1">
    <citation type="submission" date="2019-06" db="EMBL/GenBank/DDBJ databases">
        <title>A chromosomal-level reference genome of Carpinus fangiana (Coryloideae, Betulaceae).</title>
        <authorList>
            <person name="Yang X."/>
            <person name="Wang Z."/>
            <person name="Zhang L."/>
            <person name="Hao G."/>
            <person name="Liu J."/>
            <person name="Yang Y."/>
        </authorList>
    </citation>
    <scope>NUCLEOTIDE SEQUENCE [LARGE SCALE GENOMIC DNA]</scope>
    <source>
        <strain evidence="9">Cfa_2016G</strain>
        <tissue evidence="9">Leaf</tissue>
    </source>
</reference>
<dbReference type="Proteomes" id="UP000327013">
    <property type="component" value="Unassembled WGS sequence"/>
</dbReference>
<evidence type="ECO:0000313" key="10">
    <source>
        <dbReference type="Proteomes" id="UP000327013"/>
    </source>
</evidence>
<evidence type="ECO:0000256" key="7">
    <source>
        <dbReference type="SAM" id="MobiDB-lite"/>
    </source>
</evidence>
<comment type="similarity">
    <text evidence="2">Belongs to the NADH:flavin oxidoreductase/NADH oxidase family.</text>
</comment>
<keyword evidence="10" id="KW-1185">Reference proteome</keyword>
<dbReference type="EMBL" id="VIBQ01000013">
    <property type="protein sequence ID" value="KAB8346232.1"/>
    <property type="molecule type" value="Genomic_DNA"/>
</dbReference>
<dbReference type="GO" id="GO:0050661">
    <property type="term" value="F:NADP binding"/>
    <property type="evidence" value="ECO:0007669"/>
    <property type="project" value="InterPro"/>
</dbReference>